<keyword evidence="5 14" id="KW-0645">Protease</keyword>
<dbReference type="InterPro" id="IPR024571">
    <property type="entry name" value="ERAP1-like_C_dom"/>
</dbReference>
<feature type="binding site" evidence="12">
    <location>
        <position position="326"/>
    </location>
    <ligand>
        <name>Zn(2+)</name>
        <dbReference type="ChEBI" id="CHEBI:29105"/>
        <note>catalytic</note>
    </ligand>
</feature>
<comment type="cofactor">
    <cofactor evidence="12 14">
        <name>Zn(2+)</name>
        <dbReference type="ChEBI" id="CHEBI:29105"/>
    </cofactor>
    <text evidence="12 14">Binds 1 zinc ion per subunit.</text>
</comment>
<dbReference type="CDD" id="cd09601">
    <property type="entry name" value="M1_APN-Q_like"/>
    <property type="match status" value="1"/>
</dbReference>
<dbReference type="FunFam" id="2.60.40.1730:FF:000002">
    <property type="entry name" value="Aminopeptidase"/>
    <property type="match status" value="1"/>
</dbReference>
<dbReference type="SUPFAM" id="SSF55486">
    <property type="entry name" value="Metalloproteases ('zincins'), catalytic domain"/>
    <property type="match status" value="1"/>
</dbReference>
<dbReference type="GO" id="GO:0070006">
    <property type="term" value="F:metalloaminopeptidase activity"/>
    <property type="evidence" value="ECO:0007669"/>
    <property type="project" value="TreeGrafter"/>
</dbReference>
<evidence type="ECO:0000256" key="7">
    <source>
        <dbReference type="ARBA" id="ARBA00022801"/>
    </source>
</evidence>
<keyword evidence="7 14" id="KW-0378">Hydrolase</keyword>
<evidence type="ECO:0000256" key="2">
    <source>
        <dbReference type="ARBA" id="ARBA00010136"/>
    </source>
</evidence>
<feature type="binding site" evidence="12">
    <location>
        <position position="303"/>
    </location>
    <ligand>
        <name>Zn(2+)</name>
        <dbReference type="ChEBI" id="CHEBI:29105"/>
        <note>catalytic</note>
    </ligand>
</feature>
<keyword evidence="3 14" id="KW-0031">Aminopeptidase</keyword>
<dbReference type="Proteomes" id="UP001374579">
    <property type="component" value="Unassembled WGS sequence"/>
</dbReference>
<evidence type="ECO:0000256" key="9">
    <source>
        <dbReference type="ARBA" id="ARBA00023049"/>
    </source>
</evidence>
<reference evidence="18 19" key="1">
    <citation type="submission" date="2024-02" db="EMBL/GenBank/DDBJ databases">
        <title>Chromosome-scale genome assembly of the rough periwinkle Littorina saxatilis.</title>
        <authorList>
            <person name="De Jode A."/>
            <person name="Faria R."/>
            <person name="Formenti G."/>
            <person name="Sims Y."/>
            <person name="Smith T.P."/>
            <person name="Tracey A."/>
            <person name="Wood J.M.D."/>
            <person name="Zagrodzka Z.B."/>
            <person name="Johannesson K."/>
            <person name="Butlin R.K."/>
            <person name="Leder E.H."/>
        </authorList>
    </citation>
    <scope>NUCLEOTIDE SEQUENCE [LARGE SCALE GENOMIC DNA]</scope>
    <source>
        <strain evidence="18">Snail1</strain>
        <tissue evidence="18">Muscle</tissue>
    </source>
</reference>
<comment type="caution">
    <text evidence="18">The sequence shown here is derived from an EMBL/GenBank/DDBJ whole genome shotgun (WGS) entry which is preliminary data.</text>
</comment>
<evidence type="ECO:0000256" key="14">
    <source>
        <dbReference type="RuleBase" id="RU364040"/>
    </source>
</evidence>
<dbReference type="InterPro" id="IPR050344">
    <property type="entry name" value="Peptidase_M1_aminopeptidases"/>
</dbReference>
<dbReference type="PANTHER" id="PTHR11533:SF174">
    <property type="entry name" value="PUROMYCIN-SENSITIVE AMINOPEPTIDASE-RELATED"/>
    <property type="match status" value="1"/>
</dbReference>
<evidence type="ECO:0000256" key="11">
    <source>
        <dbReference type="PIRSR" id="PIRSR634016-1"/>
    </source>
</evidence>
<dbReference type="FunFam" id="2.60.40.1910:FF:000002">
    <property type="entry name" value="Aminopeptidase"/>
    <property type="match status" value="1"/>
</dbReference>
<dbReference type="InterPro" id="IPR014782">
    <property type="entry name" value="Peptidase_M1_dom"/>
</dbReference>
<dbReference type="GO" id="GO:0043171">
    <property type="term" value="P:peptide catabolic process"/>
    <property type="evidence" value="ECO:0007669"/>
    <property type="project" value="TreeGrafter"/>
</dbReference>
<feature type="binding site" evidence="12">
    <location>
        <position position="307"/>
    </location>
    <ligand>
        <name>Zn(2+)</name>
        <dbReference type="ChEBI" id="CHEBI:29105"/>
        <note>catalytic</note>
    </ligand>
</feature>
<dbReference type="InterPro" id="IPR042097">
    <property type="entry name" value="Aminopeptidase_N-like_N_sf"/>
</dbReference>
<evidence type="ECO:0000256" key="13">
    <source>
        <dbReference type="PIRSR" id="PIRSR634016-4"/>
    </source>
</evidence>
<dbReference type="InterPro" id="IPR034016">
    <property type="entry name" value="M1_APN-typ"/>
</dbReference>
<comment type="subcellular location">
    <subcellularLocation>
        <location evidence="1">Cytoplasm</location>
    </subcellularLocation>
</comment>
<dbReference type="Pfam" id="PF11838">
    <property type="entry name" value="ERAP1_C"/>
    <property type="match status" value="1"/>
</dbReference>
<dbReference type="Gene3D" id="1.25.50.20">
    <property type="match status" value="1"/>
</dbReference>
<dbReference type="GO" id="GO:0008270">
    <property type="term" value="F:zinc ion binding"/>
    <property type="evidence" value="ECO:0007669"/>
    <property type="project" value="UniProtKB-UniRule"/>
</dbReference>
<dbReference type="GO" id="GO:0016020">
    <property type="term" value="C:membrane"/>
    <property type="evidence" value="ECO:0007669"/>
    <property type="project" value="TreeGrafter"/>
</dbReference>
<dbReference type="Gene3D" id="1.10.390.10">
    <property type="entry name" value="Neutral Protease Domain 2"/>
    <property type="match status" value="1"/>
</dbReference>
<keyword evidence="19" id="KW-1185">Reference proteome</keyword>
<dbReference type="Pfam" id="PF01433">
    <property type="entry name" value="Peptidase_M1"/>
    <property type="match status" value="1"/>
</dbReference>
<dbReference type="PRINTS" id="PR00756">
    <property type="entry name" value="ALADIPTASE"/>
</dbReference>
<evidence type="ECO:0000313" key="19">
    <source>
        <dbReference type="Proteomes" id="UP001374579"/>
    </source>
</evidence>
<keyword evidence="8 12" id="KW-0862">Zinc</keyword>
<dbReference type="SUPFAM" id="SSF63737">
    <property type="entry name" value="Leukotriene A4 hydrolase N-terminal domain"/>
    <property type="match status" value="1"/>
</dbReference>
<dbReference type="GO" id="GO:0005737">
    <property type="term" value="C:cytoplasm"/>
    <property type="evidence" value="ECO:0007669"/>
    <property type="project" value="UniProtKB-SubCell"/>
</dbReference>
<evidence type="ECO:0000256" key="1">
    <source>
        <dbReference type="ARBA" id="ARBA00004496"/>
    </source>
</evidence>
<evidence type="ECO:0000256" key="12">
    <source>
        <dbReference type="PIRSR" id="PIRSR634016-3"/>
    </source>
</evidence>
<dbReference type="InterPro" id="IPR001930">
    <property type="entry name" value="Peptidase_M1"/>
</dbReference>
<sequence>MVFERLPASVRPVNYKLQLQPDLEKLTFQGQEDILIDIKEATNKVVLNARELKIFKAVLSGYGEECSPEVEFNTEEEKALLTFGRTLQPGTYNLKLHFTGILNDELRGFYRTRYQSPCKQKQRNGAITHFEATGARRAFPCFDEPSIRATFDITLVVPKDRLALSNMPVQSEHEKEDDHHWKVVKFDRTPAMSTYLVAFVVGEFDIARCYDEDGVEIRVYTPRGKGTQGIYAAEVAMETLPFYKKYFDVPYGLPKLDLVAAPDFPIGAMENWGLVIYREGALLVDLVNSSSRIKEYVALIVGHELAHNWFGNLVTMNWWTHLWLKEGFASWIEYLCVDHCFPEYDVWTQFVSIDLGRALKLDALENSHPIEIEVGNPAEVDEIFDAISYCKGASIIRMLHNYLGDEDFRKGMTVYLKHHQYGSACTEDLWKALEEASSKPVGAVMSTWTSQKGFPVLKVSEKQTGCQRVLEITQQKFSTSSNKSSGGGGLWITPVTFTTQSSPVKPLVTVLMEEPTLTISLDTMEEEWVKLNSGSTGVYRVQYSPEMLKKFIPSIENKTLPPTDRLGIISDLFALCQVGLVTSPELLDVVRAFTMETNFTVWSDLLANLSELGRLLQYTDTTEDLRDFICHLLGPLFADLGWENVNPDVEDHLLVMLRELVITTLGVNGEESVIEDCHTAFLDQIEERTPISSDLRKPVYRTVMCHGTLQDYNKLKEMYAKTDAPEEKSVIGCSLGCSKDPNILKDALQFAVSDFVRSQDSPSIIAFISAGSAQGRELAWTFFKDNYEMLYQRYSSSTMLARLVKNTVEDFVSKEKAAEVEEFFKKHPAPSAERTVQQSCEKIRLNAQWLQREADRISKYLKDIRPPEKQKFTKSTVDGTNRLQLEGIGKERKENKPHRVSIIETAV</sequence>
<dbReference type="InterPro" id="IPR045357">
    <property type="entry name" value="Aminopeptidase_N-like_N"/>
</dbReference>
<evidence type="ECO:0000256" key="4">
    <source>
        <dbReference type="ARBA" id="ARBA00022490"/>
    </source>
</evidence>
<dbReference type="Gene3D" id="2.60.40.1730">
    <property type="entry name" value="tricorn interacting facor f3 domain"/>
    <property type="match status" value="1"/>
</dbReference>
<name>A0AAN9GM24_9CAEN</name>
<organism evidence="18 19">
    <name type="scientific">Littorina saxatilis</name>
    <dbReference type="NCBI Taxonomy" id="31220"/>
    <lineage>
        <taxon>Eukaryota</taxon>
        <taxon>Metazoa</taxon>
        <taxon>Spiralia</taxon>
        <taxon>Lophotrochozoa</taxon>
        <taxon>Mollusca</taxon>
        <taxon>Gastropoda</taxon>
        <taxon>Caenogastropoda</taxon>
        <taxon>Littorinimorpha</taxon>
        <taxon>Littorinoidea</taxon>
        <taxon>Littorinidae</taxon>
        <taxon>Littorina</taxon>
    </lineage>
</organism>
<accession>A0AAN9GM24</accession>
<dbReference type="GO" id="GO:0005615">
    <property type="term" value="C:extracellular space"/>
    <property type="evidence" value="ECO:0007669"/>
    <property type="project" value="TreeGrafter"/>
</dbReference>
<dbReference type="EC" id="3.4.11.-" evidence="14"/>
<evidence type="ECO:0000313" key="18">
    <source>
        <dbReference type="EMBL" id="KAK7112906.1"/>
    </source>
</evidence>
<feature type="domain" description="Aminopeptidase N-like N-terminal" evidence="17">
    <location>
        <begin position="12"/>
        <end position="196"/>
    </location>
</feature>
<evidence type="ECO:0000256" key="8">
    <source>
        <dbReference type="ARBA" id="ARBA00022833"/>
    </source>
</evidence>
<evidence type="ECO:0000259" key="16">
    <source>
        <dbReference type="Pfam" id="PF11838"/>
    </source>
</evidence>
<dbReference type="FunFam" id="1.25.50.20:FF:000002">
    <property type="entry name" value="Aminopeptidase"/>
    <property type="match status" value="1"/>
</dbReference>
<feature type="site" description="Transition state stabilizer" evidence="13">
    <location>
        <position position="389"/>
    </location>
</feature>
<keyword evidence="6 12" id="KW-0479">Metal-binding</keyword>
<evidence type="ECO:0000256" key="5">
    <source>
        <dbReference type="ARBA" id="ARBA00022670"/>
    </source>
</evidence>
<comment type="similarity">
    <text evidence="2 14">Belongs to the peptidase M1 family.</text>
</comment>
<dbReference type="AlphaFoldDB" id="A0AAN9GM24"/>
<dbReference type="Pfam" id="PF17900">
    <property type="entry name" value="Peptidase_M1_N"/>
    <property type="match status" value="1"/>
</dbReference>
<dbReference type="GO" id="GO:0006508">
    <property type="term" value="P:proteolysis"/>
    <property type="evidence" value="ECO:0007669"/>
    <property type="project" value="UniProtKB-KW"/>
</dbReference>
<dbReference type="Gene3D" id="2.60.40.1910">
    <property type="match status" value="1"/>
</dbReference>
<evidence type="ECO:0000259" key="17">
    <source>
        <dbReference type="Pfam" id="PF17900"/>
    </source>
</evidence>
<dbReference type="InterPro" id="IPR027268">
    <property type="entry name" value="Peptidase_M4/M1_CTD_sf"/>
</dbReference>
<keyword evidence="4" id="KW-0963">Cytoplasm</keyword>
<proteinExistence type="inferred from homology"/>
<evidence type="ECO:0000259" key="15">
    <source>
        <dbReference type="Pfam" id="PF01433"/>
    </source>
</evidence>
<dbReference type="PANTHER" id="PTHR11533">
    <property type="entry name" value="PROTEASE M1 ZINC METALLOPROTEASE"/>
    <property type="match status" value="1"/>
</dbReference>
<keyword evidence="9 14" id="KW-0482">Metalloprotease</keyword>
<comment type="catalytic activity">
    <reaction evidence="10">
        <text>Release of an N-terminal amino acid, preferentially alanine, from a wide range of peptides, amides and arylamides.</text>
        <dbReference type="EC" id="3.4.11.14"/>
    </reaction>
</comment>
<protein>
    <recommendedName>
        <fullName evidence="14">Aminopeptidase</fullName>
        <ecNumber evidence="14">3.4.11.-</ecNumber>
    </recommendedName>
</protein>
<gene>
    <name evidence="18" type="ORF">V1264_012282</name>
</gene>
<evidence type="ECO:0000256" key="10">
    <source>
        <dbReference type="ARBA" id="ARBA00052895"/>
    </source>
</evidence>
<dbReference type="EMBL" id="JBAMIC010000002">
    <property type="protein sequence ID" value="KAK7112906.1"/>
    <property type="molecule type" value="Genomic_DNA"/>
</dbReference>
<feature type="domain" description="ERAP1-like C-terminal" evidence="16">
    <location>
        <begin position="528"/>
        <end position="844"/>
    </location>
</feature>
<feature type="active site" description="Proton acceptor" evidence="11">
    <location>
        <position position="304"/>
    </location>
</feature>
<evidence type="ECO:0000256" key="6">
    <source>
        <dbReference type="ARBA" id="ARBA00022723"/>
    </source>
</evidence>
<dbReference type="GO" id="GO:0042277">
    <property type="term" value="F:peptide binding"/>
    <property type="evidence" value="ECO:0007669"/>
    <property type="project" value="TreeGrafter"/>
</dbReference>
<feature type="domain" description="Peptidase M1 membrane alanine aminopeptidase" evidence="15">
    <location>
        <begin position="231"/>
        <end position="448"/>
    </location>
</feature>
<dbReference type="GO" id="GO:0016285">
    <property type="term" value="F:alanyl aminopeptidase activity"/>
    <property type="evidence" value="ECO:0007669"/>
    <property type="project" value="UniProtKB-EC"/>
</dbReference>
<dbReference type="FunFam" id="1.10.390.10:FF:000001">
    <property type="entry name" value="Aminopeptidase"/>
    <property type="match status" value="1"/>
</dbReference>
<evidence type="ECO:0000256" key="3">
    <source>
        <dbReference type="ARBA" id="ARBA00022438"/>
    </source>
</evidence>